<evidence type="ECO:0000313" key="2">
    <source>
        <dbReference type="EMBL" id="NLR73720.1"/>
    </source>
</evidence>
<proteinExistence type="predicted"/>
<feature type="transmembrane region" description="Helical" evidence="1">
    <location>
        <begin position="134"/>
        <end position="152"/>
    </location>
</feature>
<reference evidence="2 3" key="1">
    <citation type="submission" date="2020-04" db="EMBL/GenBank/DDBJ databases">
        <title>Draft genome of Leeia sp. IMCC25680.</title>
        <authorList>
            <person name="Song J."/>
            <person name="Cho J.-C."/>
        </authorList>
    </citation>
    <scope>NUCLEOTIDE SEQUENCE [LARGE SCALE GENOMIC DNA]</scope>
    <source>
        <strain evidence="2 3">IMCC25680</strain>
    </source>
</reference>
<feature type="transmembrane region" description="Helical" evidence="1">
    <location>
        <begin position="65"/>
        <end position="82"/>
    </location>
</feature>
<dbReference type="AlphaFoldDB" id="A0A847RR54"/>
<comment type="caution">
    <text evidence="2">The sequence shown here is derived from an EMBL/GenBank/DDBJ whole genome shotgun (WGS) entry which is preliminary data.</text>
</comment>
<keyword evidence="1" id="KW-1133">Transmembrane helix</keyword>
<keyword evidence="1" id="KW-0472">Membrane</keyword>
<keyword evidence="1" id="KW-0812">Transmembrane</keyword>
<evidence type="ECO:0000313" key="3">
    <source>
        <dbReference type="Proteomes" id="UP000587991"/>
    </source>
</evidence>
<organism evidence="2 3">
    <name type="scientific">Leeia aquatica</name>
    <dbReference type="NCBI Taxonomy" id="2725557"/>
    <lineage>
        <taxon>Bacteria</taxon>
        <taxon>Pseudomonadati</taxon>
        <taxon>Pseudomonadota</taxon>
        <taxon>Betaproteobacteria</taxon>
        <taxon>Neisseriales</taxon>
        <taxon>Leeiaceae</taxon>
        <taxon>Leeia</taxon>
    </lineage>
</organism>
<sequence>MTALFAILTFQAILGALDMLLNHEWREHLPSRPGARLEQALHAAREWLYGMLFLALAWAQWQGSWAWLLAAVLLGEILLTAWDFVEEDRTRVLSPNERVMHLVLSMGAGAVCTLMLPLVLQWSRLPDAVVLTRHGYWTGLFTLFAIGVWVWAVRDTWAAITLYRLHKGART</sequence>
<dbReference type="Proteomes" id="UP000587991">
    <property type="component" value="Unassembled WGS sequence"/>
</dbReference>
<keyword evidence="3" id="KW-1185">Reference proteome</keyword>
<feature type="transmembrane region" description="Helical" evidence="1">
    <location>
        <begin position="102"/>
        <end position="122"/>
    </location>
</feature>
<protein>
    <submittedName>
        <fullName evidence="2">Uncharacterized protein</fullName>
    </submittedName>
</protein>
<accession>A0A847RR54</accession>
<evidence type="ECO:0000256" key="1">
    <source>
        <dbReference type="SAM" id="Phobius"/>
    </source>
</evidence>
<dbReference type="EMBL" id="JABAIM010000001">
    <property type="protein sequence ID" value="NLR73720.1"/>
    <property type="molecule type" value="Genomic_DNA"/>
</dbReference>
<gene>
    <name evidence="2" type="ORF">HF682_00910</name>
</gene>
<name>A0A847RR54_9NEIS</name>
<dbReference type="RefSeq" id="WP_168875381.1">
    <property type="nucleotide sequence ID" value="NZ_JABAIM010000001.1"/>
</dbReference>